<organism evidence="3 4">
    <name type="scientific">Littorina saxatilis</name>
    <dbReference type="NCBI Taxonomy" id="31220"/>
    <lineage>
        <taxon>Eukaryota</taxon>
        <taxon>Metazoa</taxon>
        <taxon>Spiralia</taxon>
        <taxon>Lophotrochozoa</taxon>
        <taxon>Mollusca</taxon>
        <taxon>Gastropoda</taxon>
        <taxon>Caenogastropoda</taxon>
        <taxon>Littorinimorpha</taxon>
        <taxon>Littorinoidea</taxon>
        <taxon>Littorinidae</taxon>
        <taxon>Littorina</taxon>
    </lineage>
</organism>
<feature type="region of interest" description="Disordered" evidence="2">
    <location>
        <begin position="186"/>
        <end position="260"/>
    </location>
</feature>
<feature type="compositionally biased region" description="Basic and acidic residues" evidence="2">
    <location>
        <begin position="1"/>
        <end position="18"/>
    </location>
</feature>
<gene>
    <name evidence="3" type="ORF">V1264_014746</name>
</gene>
<accession>A0AAN9BT99</accession>
<dbReference type="Proteomes" id="UP001374579">
    <property type="component" value="Unassembled WGS sequence"/>
</dbReference>
<feature type="compositionally biased region" description="Polar residues" evidence="2">
    <location>
        <begin position="614"/>
        <end position="625"/>
    </location>
</feature>
<name>A0AAN9BT99_9CAEN</name>
<evidence type="ECO:0000256" key="1">
    <source>
        <dbReference type="SAM" id="Coils"/>
    </source>
</evidence>
<feature type="compositionally biased region" description="Low complexity" evidence="2">
    <location>
        <begin position="243"/>
        <end position="257"/>
    </location>
</feature>
<reference evidence="3 4" key="1">
    <citation type="submission" date="2024-02" db="EMBL/GenBank/DDBJ databases">
        <title>Chromosome-scale genome assembly of the rough periwinkle Littorina saxatilis.</title>
        <authorList>
            <person name="De Jode A."/>
            <person name="Faria R."/>
            <person name="Formenti G."/>
            <person name="Sims Y."/>
            <person name="Smith T.P."/>
            <person name="Tracey A."/>
            <person name="Wood J.M.D."/>
            <person name="Zagrodzka Z.B."/>
            <person name="Johannesson K."/>
            <person name="Butlin R.K."/>
            <person name="Leder E.H."/>
        </authorList>
    </citation>
    <scope>NUCLEOTIDE SEQUENCE [LARGE SCALE GENOMIC DNA]</scope>
    <source>
        <strain evidence="3">Snail1</strain>
        <tissue evidence="3">Muscle</tissue>
    </source>
</reference>
<sequence>MTLERVISEMRESSHESTPDGADMNMDGGLEEEKVLVQQQQENVESQHVEDSVESQLVESEEDLRQQVSKLEQALSEKEDLIAELKEQMTLLSLQQAAVGSPRAQREATKDLEQDVQELREDLIEKDNIIQDLKEQEKCLKQALSELRRKVKEDSDLDQEVSILHQALFEKEKVIQELKETSKLLQLSQHEKPQAAKKPSSRGQTPSIDRQERMIPEDRARSQLTAQGRSTARSERSVESTESLAVSVSSDQDSDISPGQDVDIVKEMRRLRKDIKKTKAVYANESALFQEALDREPVSYIGLRSSRSPSLTFDFAEMTHDDIPNDPDQLKRMVVKLLEENKSLTTENLRLQLRIREQEALVVEMEERLPVNNPPEEWQSLFERQLLLLQKQRDELLHQVFERDSGVGLLSSKMGKKVVGGAALHQQQEDLTAKIGELEHCHQLLQQRQAELAHCQAEKRQLEQLLLLKDETERQLMRQKRLLEEELSTIEGKLQEREATLVEEKARLMRELKERDQHIFQLQTSHIGHFREPGDYQLPPVLMGRPQSASTPRVEARSQSMGEYRLGGRTLSAEAFFMQPPVSQEQELLSYPAPHEQGAQGGSFVDEVNFDPASIQSQPQGAKSRSFQDKETKPGVSAGSSDKGLTSRRHSTGSGRFLPTPIPKDPEEMYKYHRDAVERLRDKLQLEVEMAMLSEGQAAAISGYWQRHNRQLLLIMGTVRHILQLTCFVFSHRKIGET</sequence>
<evidence type="ECO:0000313" key="4">
    <source>
        <dbReference type="Proteomes" id="UP001374579"/>
    </source>
</evidence>
<comment type="caution">
    <text evidence="3">The sequence shown here is derived from an EMBL/GenBank/DDBJ whole genome shotgun (WGS) entry which is preliminary data.</text>
</comment>
<protein>
    <submittedName>
        <fullName evidence="3">Uncharacterized protein</fullName>
    </submittedName>
</protein>
<dbReference type="AlphaFoldDB" id="A0AAN9BT99"/>
<keyword evidence="4" id="KW-1185">Reference proteome</keyword>
<feature type="compositionally biased region" description="Basic and acidic residues" evidence="2">
    <location>
        <begin position="209"/>
        <end position="221"/>
    </location>
</feature>
<evidence type="ECO:0000256" key="2">
    <source>
        <dbReference type="SAM" id="MobiDB-lite"/>
    </source>
</evidence>
<proteinExistence type="predicted"/>
<feature type="region of interest" description="Disordered" evidence="2">
    <location>
        <begin position="614"/>
        <end position="667"/>
    </location>
</feature>
<feature type="coiled-coil region" evidence="1">
    <location>
        <begin position="334"/>
        <end position="368"/>
    </location>
</feature>
<keyword evidence="1" id="KW-0175">Coiled coil</keyword>
<feature type="region of interest" description="Disordered" evidence="2">
    <location>
        <begin position="1"/>
        <end position="61"/>
    </location>
</feature>
<feature type="coiled-coil region" evidence="1">
    <location>
        <begin position="445"/>
        <end position="500"/>
    </location>
</feature>
<evidence type="ECO:0000313" key="3">
    <source>
        <dbReference type="EMBL" id="KAK7110954.1"/>
    </source>
</evidence>
<dbReference type="EMBL" id="JBAMIC010000003">
    <property type="protein sequence ID" value="KAK7110954.1"/>
    <property type="molecule type" value="Genomic_DNA"/>
</dbReference>
<feature type="compositionally biased region" description="Polar residues" evidence="2">
    <location>
        <begin position="222"/>
        <end position="231"/>
    </location>
</feature>